<dbReference type="Pfam" id="PF08352">
    <property type="entry name" value="oligo_HPY"/>
    <property type="match status" value="2"/>
</dbReference>
<dbReference type="KEGG" id="theu:HPC62_13420"/>
<dbReference type="InterPro" id="IPR050319">
    <property type="entry name" value="ABC_transp_ATP-bind"/>
</dbReference>
<dbReference type="SUPFAM" id="SSF52540">
    <property type="entry name" value="P-loop containing nucleoside triphosphate hydrolases"/>
    <property type="match status" value="2"/>
</dbReference>
<dbReference type="GO" id="GO:0016887">
    <property type="term" value="F:ATP hydrolysis activity"/>
    <property type="evidence" value="ECO:0007669"/>
    <property type="project" value="InterPro"/>
</dbReference>
<dbReference type="InterPro" id="IPR003439">
    <property type="entry name" value="ABC_transporter-like_ATP-bd"/>
</dbReference>
<evidence type="ECO:0000259" key="5">
    <source>
        <dbReference type="PROSITE" id="PS50893"/>
    </source>
</evidence>
<name>A0A6M8B6Q7_9CYAN</name>
<keyword evidence="7" id="KW-1185">Reference proteome</keyword>
<sequence>MPNVVDFAPVLEVRNLQVQFKTEDRLNTAVDNISVQVKPGQTLGIVGESGSGKSVTSLAVMGLLPRPAGRVTAGEIWFRESPEAEPVNLLALSEEQRRRLRGGKISMIFQEPMSSLNPVYTCGFQLVEAIRQHTDISEAEARRRAMGLLQEVRLLPSDAELERRVVEDWQKRVPTVGRGGITERELSDRQIQQEVIRQKQAMLDRYPHELSGGQIQRVMIAMAISCNPVLLIADEPTTALDVTVQATILGLLRELRDRRNMSIIFITHDLGIIAEIADWVAVMYRGRVMEMGPVMDIFSNPQHPYTRGLLACRPQPDRRLRFLPTVADFMEVETGPDGAIAITEKPMDRERQRQLSDEITDAESQERLATLQGRSPLVSVENLEVGFPVRGLFGRTQRYLLAVNGVTFQVYPGETLGLVGESGCGKSTLSRALLRLIPTMGGRIVFDGQDVTHLDQRQLRQLRRDMQIIFQDPFSALDPRISIGAAVLEPLKIHNIGNARSRQERVAYLLERVGLDPRWSNRYPHEFSGGQRQRICIARALALNPRFIVCDESVSALDVSVQAQVLNLLKELQDEFKLTYIFISHDLSVVKFMSDRIMVMNRGRIEEIGPAEQIYRQPQQPYTRQLIDAIPAGTLDAIRQRQSQPG</sequence>
<dbReference type="SMART" id="SM00382">
    <property type="entry name" value="AAA"/>
    <property type="match status" value="2"/>
</dbReference>
<dbReference type="InterPro" id="IPR013563">
    <property type="entry name" value="Oligopep_ABC_C"/>
</dbReference>
<accession>A0A6M8B6Q7</accession>
<evidence type="ECO:0000313" key="6">
    <source>
        <dbReference type="EMBL" id="QKD83059.1"/>
    </source>
</evidence>
<dbReference type="Pfam" id="PF00005">
    <property type="entry name" value="ABC_tran"/>
    <property type="match status" value="2"/>
</dbReference>
<dbReference type="Gene3D" id="3.40.50.300">
    <property type="entry name" value="P-loop containing nucleotide triphosphate hydrolases"/>
    <property type="match status" value="2"/>
</dbReference>
<evidence type="ECO:0000256" key="3">
    <source>
        <dbReference type="ARBA" id="ARBA00022741"/>
    </source>
</evidence>
<gene>
    <name evidence="6" type="ORF">HPC62_13420</name>
</gene>
<dbReference type="FunFam" id="3.40.50.300:FF:000016">
    <property type="entry name" value="Oligopeptide ABC transporter ATP-binding component"/>
    <property type="match status" value="1"/>
</dbReference>
<dbReference type="PANTHER" id="PTHR43776">
    <property type="entry name" value="TRANSPORT ATP-BINDING PROTEIN"/>
    <property type="match status" value="1"/>
</dbReference>
<dbReference type="AlphaFoldDB" id="A0A6M8B6Q7"/>
<evidence type="ECO:0000313" key="7">
    <source>
        <dbReference type="Proteomes" id="UP000505210"/>
    </source>
</evidence>
<dbReference type="PROSITE" id="PS50893">
    <property type="entry name" value="ABC_TRANSPORTER_2"/>
    <property type="match status" value="2"/>
</dbReference>
<reference evidence="6 7" key="1">
    <citation type="submission" date="2020-05" db="EMBL/GenBank/DDBJ databases">
        <title>Complete genome sequence of of a novel Thermoleptolyngbya strain isolated from hot springs of Ganzi, Sichuan China.</title>
        <authorList>
            <person name="Tang J."/>
            <person name="Daroch M."/>
            <person name="Li L."/>
            <person name="Waleron K."/>
            <person name="Waleron M."/>
            <person name="Waleron M."/>
        </authorList>
    </citation>
    <scope>NUCLEOTIDE SEQUENCE [LARGE SCALE GENOMIC DNA]</scope>
    <source>
        <strain evidence="6 7">PKUAC-SCTA183</strain>
    </source>
</reference>
<comment type="similarity">
    <text evidence="1">Belongs to the ABC transporter superfamily.</text>
</comment>
<dbReference type="NCBIfam" id="NF008453">
    <property type="entry name" value="PRK11308.1"/>
    <property type="match status" value="3"/>
</dbReference>
<keyword evidence="2" id="KW-0813">Transport</keyword>
<dbReference type="GO" id="GO:0015833">
    <property type="term" value="P:peptide transport"/>
    <property type="evidence" value="ECO:0007669"/>
    <property type="project" value="InterPro"/>
</dbReference>
<dbReference type="CDD" id="cd03257">
    <property type="entry name" value="ABC_NikE_OppD_transporters"/>
    <property type="match status" value="2"/>
</dbReference>
<keyword evidence="3" id="KW-0547">Nucleotide-binding</keyword>
<dbReference type="GO" id="GO:0005524">
    <property type="term" value="F:ATP binding"/>
    <property type="evidence" value="ECO:0007669"/>
    <property type="project" value="UniProtKB-KW"/>
</dbReference>
<evidence type="ECO:0000256" key="2">
    <source>
        <dbReference type="ARBA" id="ARBA00022448"/>
    </source>
</evidence>
<evidence type="ECO:0000256" key="4">
    <source>
        <dbReference type="ARBA" id="ARBA00022840"/>
    </source>
</evidence>
<dbReference type="InterPro" id="IPR027417">
    <property type="entry name" value="P-loop_NTPase"/>
</dbReference>
<dbReference type="PANTHER" id="PTHR43776:SF7">
    <property type="entry name" value="D,D-DIPEPTIDE TRANSPORT ATP-BINDING PROTEIN DDPF-RELATED"/>
    <property type="match status" value="1"/>
</dbReference>
<dbReference type="GO" id="GO:0055085">
    <property type="term" value="P:transmembrane transport"/>
    <property type="evidence" value="ECO:0007669"/>
    <property type="project" value="UniProtKB-ARBA"/>
</dbReference>
<feature type="domain" description="ABC transporter" evidence="5">
    <location>
        <begin position="378"/>
        <end position="627"/>
    </location>
</feature>
<keyword evidence="4 6" id="KW-0067">ATP-binding</keyword>
<dbReference type="InterPro" id="IPR017871">
    <property type="entry name" value="ABC_transporter-like_CS"/>
</dbReference>
<dbReference type="RefSeq" id="WP_172356444.1">
    <property type="nucleotide sequence ID" value="NZ_CP053661.1"/>
</dbReference>
<proteinExistence type="inferred from homology"/>
<dbReference type="InterPro" id="IPR003593">
    <property type="entry name" value="AAA+_ATPase"/>
</dbReference>
<dbReference type="EMBL" id="CP053661">
    <property type="protein sequence ID" value="QKD83059.1"/>
    <property type="molecule type" value="Genomic_DNA"/>
</dbReference>
<protein>
    <submittedName>
        <fullName evidence="6">ABC transporter ATP-binding protein</fullName>
    </submittedName>
</protein>
<dbReference type="PROSITE" id="PS00211">
    <property type="entry name" value="ABC_TRANSPORTER_1"/>
    <property type="match status" value="2"/>
</dbReference>
<dbReference type="NCBIfam" id="NF007739">
    <property type="entry name" value="PRK10419.1"/>
    <property type="match status" value="3"/>
</dbReference>
<organism evidence="6 7">
    <name type="scientific">Thermoleptolyngbya sichuanensis A183</name>
    <dbReference type="NCBI Taxonomy" id="2737172"/>
    <lineage>
        <taxon>Bacteria</taxon>
        <taxon>Bacillati</taxon>
        <taxon>Cyanobacteriota</taxon>
        <taxon>Cyanophyceae</taxon>
        <taxon>Oculatellales</taxon>
        <taxon>Oculatellaceae</taxon>
        <taxon>Thermoleptolyngbya</taxon>
        <taxon>Thermoleptolyngbya sichuanensis</taxon>
    </lineage>
</organism>
<dbReference type="Proteomes" id="UP000505210">
    <property type="component" value="Chromosome"/>
</dbReference>
<evidence type="ECO:0000256" key="1">
    <source>
        <dbReference type="ARBA" id="ARBA00005417"/>
    </source>
</evidence>
<feature type="domain" description="ABC transporter" evidence="5">
    <location>
        <begin position="13"/>
        <end position="310"/>
    </location>
</feature>